<accession>A0A560BM96</accession>
<comment type="caution">
    <text evidence="1">The sequence shown here is derived from an EMBL/GenBank/DDBJ whole genome shotgun (WGS) entry which is preliminary data.</text>
</comment>
<evidence type="ECO:0000313" key="1">
    <source>
        <dbReference type="EMBL" id="TWA73731.1"/>
    </source>
</evidence>
<gene>
    <name evidence="1" type="ORF">FBZ83_1285</name>
</gene>
<protein>
    <submittedName>
        <fullName evidence="1">Uncharacterized protein</fullName>
    </submittedName>
</protein>
<dbReference type="EMBL" id="VITH01000028">
    <property type="protein sequence ID" value="TWA73731.1"/>
    <property type="molecule type" value="Genomic_DNA"/>
</dbReference>
<sequence length="32" mass="3521">MADSENTTPLPLWRVPLAVLSNLFVSAEVRHG</sequence>
<evidence type="ECO:0000313" key="2">
    <source>
        <dbReference type="Proteomes" id="UP000318529"/>
    </source>
</evidence>
<reference evidence="1 2" key="1">
    <citation type="submission" date="2019-06" db="EMBL/GenBank/DDBJ databases">
        <title>Genomic Encyclopedia of Type Strains, Phase IV (KMG-V): Genome sequencing to study the core and pangenomes of soil and plant-associated prokaryotes.</title>
        <authorList>
            <person name="Whitman W."/>
        </authorList>
    </citation>
    <scope>NUCLEOTIDE SEQUENCE [LARGE SCALE GENOMIC DNA]</scope>
    <source>
        <strain evidence="1 2">BR 11650</strain>
    </source>
</reference>
<organism evidence="1 2">
    <name type="scientific">Azospirillum brasilense</name>
    <dbReference type="NCBI Taxonomy" id="192"/>
    <lineage>
        <taxon>Bacteria</taxon>
        <taxon>Pseudomonadati</taxon>
        <taxon>Pseudomonadota</taxon>
        <taxon>Alphaproteobacteria</taxon>
        <taxon>Rhodospirillales</taxon>
        <taxon>Azospirillaceae</taxon>
        <taxon>Azospirillum</taxon>
    </lineage>
</organism>
<dbReference type="AlphaFoldDB" id="A0A560BM96"/>
<name>A0A560BM96_AZOBR</name>
<dbReference type="Proteomes" id="UP000318529">
    <property type="component" value="Unassembled WGS sequence"/>
</dbReference>
<proteinExistence type="predicted"/>